<feature type="chain" id="PRO_5035159968" description="Secreted protein" evidence="1">
    <location>
        <begin position="20"/>
        <end position="86"/>
    </location>
</feature>
<evidence type="ECO:0000256" key="1">
    <source>
        <dbReference type="SAM" id="SignalP"/>
    </source>
</evidence>
<comment type="caution">
    <text evidence="2">The sequence shown here is derived from an EMBL/GenBank/DDBJ whole genome shotgun (WGS) entry which is preliminary data.</text>
</comment>
<gene>
    <name evidence="2" type="ORF">GDO78_022808</name>
</gene>
<name>A0A8J6EFV0_ELECQ</name>
<dbReference type="Proteomes" id="UP000770717">
    <property type="component" value="Unassembled WGS sequence"/>
</dbReference>
<dbReference type="EMBL" id="WNTK01000894">
    <property type="protein sequence ID" value="KAG9468402.1"/>
    <property type="molecule type" value="Genomic_DNA"/>
</dbReference>
<evidence type="ECO:0000313" key="2">
    <source>
        <dbReference type="EMBL" id="KAG9468402.1"/>
    </source>
</evidence>
<organism evidence="2 3">
    <name type="scientific">Eleutherodactylus coqui</name>
    <name type="common">Puerto Rican coqui</name>
    <dbReference type="NCBI Taxonomy" id="57060"/>
    <lineage>
        <taxon>Eukaryota</taxon>
        <taxon>Metazoa</taxon>
        <taxon>Chordata</taxon>
        <taxon>Craniata</taxon>
        <taxon>Vertebrata</taxon>
        <taxon>Euteleostomi</taxon>
        <taxon>Amphibia</taxon>
        <taxon>Batrachia</taxon>
        <taxon>Anura</taxon>
        <taxon>Neobatrachia</taxon>
        <taxon>Hyloidea</taxon>
        <taxon>Eleutherodactylidae</taxon>
        <taxon>Eleutherodactylinae</taxon>
        <taxon>Eleutherodactylus</taxon>
        <taxon>Eleutherodactylus</taxon>
    </lineage>
</organism>
<keyword evidence="3" id="KW-1185">Reference proteome</keyword>
<sequence>MWFLLSCMPCDCLHRWVQCSPLTLLLSLSCCLSSPAGHSEYAPCRRSTSACPSIAPSIRPSIAPSIHRFILLLLGGCSETDVYMEM</sequence>
<feature type="signal peptide" evidence="1">
    <location>
        <begin position="1"/>
        <end position="19"/>
    </location>
</feature>
<protein>
    <recommendedName>
        <fullName evidence="4">Secreted protein</fullName>
    </recommendedName>
</protein>
<keyword evidence="1" id="KW-0732">Signal</keyword>
<evidence type="ECO:0008006" key="4">
    <source>
        <dbReference type="Google" id="ProtNLM"/>
    </source>
</evidence>
<proteinExistence type="predicted"/>
<reference evidence="2" key="1">
    <citation type="thesis" date="2020" institute="ProQuest LLC" country="789 East Eisenhower Parkway, Ann Arbor, MI, USA">
        <title>Comparative Genomics and Chromosome Evolution.</title>
        <authorList>
            <person name="Mudd A.B."/>
        </authorList>
    </citation>
    <scope>NUCLEOTIDE SEQUENCE</scope>
    <source>
        <strain evidence="2">HN-11 Male</strain>
        <tissue evidence="2">Kidney and liver</tissue>
    </source>
</reference>
<evidence type="ECO:0000313" key="3">
    <source>
        <dbReference type="Proteomes" id="UP000770717"/>
    </source>
</evidence>
<accession>A0A8J6EFV0</accession>
<dbReference type="AlphaFoldDB" id="A0A8J6EFV0"/>